<feature type="transmembrane region" description="Helical" evidence="2">
    <location>
        <begin position="382"/>
        <end position="404"/>
    </location>
</feature>
<keyword evidence="5" id="KW-1185">Reference proteome</keyword>
<feature type="transmembrane region" description="Helical" evidence="2">
    <location>
        <begin position="293"/>
        <end position="311"/>
    </location>
</feature>
<organism evidence="4 5">
    <name type="scientific">Actinoplanes aureus</name>
    <dbReference type="NCBI Taxonomy" id="2792083"/>
    <lineage>
        <taxon>Bacteria</taxon>
        <taxon>Bacillati</taxon>
        <taxon>Actinomycetota</taxon>
        <taxon>Actinomycetes</taxon>
        <taxon>Micromonosporales</taxon>
        <taxon>Micromonosporaceae</taxon>
        <taxon>Actinoplanes</taxon>
    </lineage>
</organism>
<gene>
    <name evidence="4" type="ORF">I4J89_08365</name>
</gene>
<reference evidence="4" key="1">
    <citation type="submission" date="2020-11" db="EMBL/GenBank/DDBJ databases">
        <title>Isolation and identification of active actinomycetes.</title>
        <authorList>
            <person name="Sun X."/>
        </authorList>
    </citation>
    <scope>NUCLEOTIDE SEQUENCE</scope>
    <source>
        <strain evidence="4">NEAU-A11</strain>
    </source>
</reference>
<evidence type="ECO:0000313" key="5">
    <source>
        <dbReference type="Proteomes" id="UP000598146"/>
    </source>
</evidence>
<dbReference type="PANTHER" id="PTHR31082">
    <property type="entry name" value="PHEROMONE-REGULATED MEMBRANE PROTEIN 10"/>
    <property type="match status" value="1"/>
</dbReference>
<dbReference type="PANTHER" id="PTHR31082:SF4">
    <property type="entry name" value="PHEROMONE-REGULATED MEMBRANE PROTEIN 10"/>
    <property type="match status" value="1"/>
</dbReference>
<name>A0A931C1B5_9ACTN</name>
<protein>
    <submittedName>
        <fullName evidence="4">Threonine/serine exporter family protein</fullName>
    </submittedName>
</protein>
<evidence type="ECO:0000256" key="1">
    <source>
        <dbReference type="ARBA" id="ARBA00034125"/>
    </source>
</evidence>
<dbReference type="RefSeq" id="WP_196413261.1">
    <property type="nucleotide sequence ID" value="NZ_JADQTO010000003.1"/>
</dbReference>
<proteinExistence type="inferred from homology"/>
<feature type="transmembrane region" description="Helical" evidence="2">
    <location>
        <begin position="166"/>
        <end position="184"/>
    </location>
</feature>
<dbReference type="AlphaFoldDB" id="A0A931C1B5"/>
<dbReference type="GO" id="GO:0022857">
    <property type="term" value="F:transmembrane transporter activity"/>
    <property type="evidence" value="ECO:0007669"/>
    <property type="project" value="InterPro"/>
</dbReference>
<dbReference type="Proteomes" id="UP000598146">
    <property type="component" value="Unassembled WGS sequence"/>
</dbReference>
<feature type="transmembrane region" description="Helical" evidence="2">
    <location>
        <begin position="269"/>
        <end position="286"/>
    </location>
</feature>
<comment type="caution">
    <text evidence="4">The sequence shown here is derived from an EMBL/GenBank/DDBJ whole genome shotgun (WGS) entry which is preliminary data.</text>
</comment>
<dbReference type="EMBL" id="JADQTO010000003">
    <property type="protein sequence ID" value="MBG0561474.1"/>
    <property type="molecule type" value="Genomic_DNA"/>
</dbReference>
<keyword evidence="2" id="KW-0472">Membrane</keyword>
<accession>A0A931C1B5</accession>
<keyword evidence="2" id="KW-1133">Transmembrane helix</keyword>
<keyword evidence="2" id="KW-0812">Transmembrane</keyword>
<evidence type="ECO:0000259" key="3">
    <source>
        <dbReference type="Pfam" id="PF06738"/>
    </source>
</evidence>
<evidence type="ECO:0000256" key="2">
    <source>
        <dbReference type="SAM" id="Phobius"/>
    </source>
</evidence>
<feature type="transmembrane region" description="Helical" evidence="2">
    <location>
        <begin position="229"/>
        <end position="249"/>
    </location>
</feature>
<feature type="domain" description="Threonine/serine exporter-like N-terminal" evidence="3">
    <location>
        <begin position="25"/>
        <end position="249"/>
    </location>
</feature>
<feature type="transmembrane region" description="Helical" evidence="2">
    <location>
        <begin position="344"/>
        <end position="362"/>
    </location>
</feature>
<evidence type="ECO:0000313" key="4">
    <source>
        <dbReference type="EMBL" id="MBG0561474.1"/>
    </source>
</evidence>
<sequence length="408" mass="42879">MTAVPVTEDDLLALLGPLTEWLLSSSFEGTMRCEATVREIAAHYGHDAEVTFLADAAILTVAGHTLSYSREPGVPPLHQVTRFKHLVAEIHRGGLSVGVATRRLAQIRAMPVRWSKPWQVAGLVCFTVGFGISVQATWQQVVVSALTGLLVGVLVVAGAGRRRLMLISPFLASLLVTVVVLLLTERGLIDGGPIQLIVPALFYFIPGDAITAAALELADNRITAGASRLVYSFVVLLVLAFGALAATVLLQVPQSRLFDVTVPGNLGPFGVWGGWVLFALGVMLTFSMAPRDFPWALGLILLTAAVTEVVTRAFGDPAGTFTGAFVMTASALLLGRRPGLPPAYVLYLGAFYVLTPGSHGLRGLESWIGGHEIQGVAGIADMVGLFTAIAVGMLVAAAAVGPGLTRQG</sequence>
<dbReference type="InterPro" id="IPR010619">
    <property type="entry name" value="ThrE-like_N"/>
</dbReference>
<feature type="transmembrane region" description="Helical" evidence="2">
    <location>
        <begin position="196"/>
        <end position="217"/>
    </location>
</feature>
<comment type="similarity">
    <text evidence="1">Belongs to the ThrE exporter (TC 2.A.79) family.</text>
</comment>
<dbReference type="InterPro" id="IPR051361">
    <property type="entry name" value="ThrE/Ser_Exporter"/>
</dbReference>
<feature type="transmembrane region" description="Helical" evidence="2">
    <location>
        <begin position="317"/>
        <end position="335"/>
    </location>
</feature>
<feature type="transmembrane region" description="Helical" evidence="2">
    <location>
        <begin position="142"/>
        <end position="159"/>
    </location>
</feature>
<dbReference type="Pfam" id="PF06738">
    <property type="entry name" value="ThrE"/>
    <property type="match status" value="1"/>
</dbReference>